<protein>
    <submittedName>
        <fullName evidence="2">SAM-dependent methyltransferase</fullName>
    </submittedName>
</protein>
<dbReference type="Gene3D" id="3.40.1010.10">
    <property type="entry name" value="Cobalt-precorrin-4 Transmethylase, Domain 1"/>
    <property type="match status" value="1"/>
</dbReference>
<dbReference type="Proteomes" id="UP001595962">
    <property type="component" value="Unassembled WGS sequence"/>
</dbReference>
<reference evidence="3" key="1">
    <citation type="journal article" date="2019" name="Int. J. Syst. Evol. Microbiol.">
        <title>The Global Catalogue of Microorganisms (GCM) 10K type strain sequencing project: providing services to taxonomists for standard genome sequencing and annotation.</title>
        <authorList>
            <consortium name="The Broad Institute Genomics Platform"/>
            <consortium name="The Broad Institute Genome Sequencing Center for Infectious Disease"/>
            <person name="Wu L."/>
            <person name="Ma J."/>
        </authorList>
    </citation>
    <scope>NUCLEOTIDE SEQUENCE [LARGE SCALE GENOMIC DNA]</scope>
    <source>
        <strain evidence="3">DT28</strain>
    </source>
</reference>
<feature type="domain" description="Tetrapyrrole methylase" evidence="1">
    <location>
        <begin position="7"/>
        <end position="212"/>
    </location>
</feature>
<sequence>MTNKGSLVCVGTGMMMAAHITPLSQSYIQQADVVFALMSHGVVEKWLDSLHPDVRSLQPYYKEGQDRSQSYRQMVDAILTEVRAGKKVVGAFYGHPGVFAQVPHQALAQARAEGFAAHMEPGVSAEDCLIADLGIDPGRVGCQQYETTQLMMFKRNLDPSAYLILWQIGVAGDLSVARFSTNQQRLALLVELLSEHYPLDHQVVLYEACTLPVGKPRMDRVRLGDLPQAELFLHTTLVIPPAKKLVPNMEMRKLLDPAAD</sequence>
<evidence type="ECO:0000313" key="2">
    <source>
        <dbReference type="EMBL" id="MFC4655064.1"/>
    </source>
</evidence>
<dbReference type="InterPro" id="IPR000878">
    <property type="entry name" value="4pyrrol_Mease"/>
</dbReference>
<evidence type="ECO:0000313" key="3">
    <source>
        <dbReference type="Proteomes" id="UP001595962"/>
    </source>
</evidence>
<proteinExistence type="predicted"/>
<dbReference type="InterPro" id="IPR014777">
    <property type="entry name" value="4pyrrole_Mease_sub1"/>
</dbReference>
<dbReference type="InterPro" id="IPR035996">
    <property type="entry name" value="4pyrrol_Methylase_sf"/>
</dbReference>
<name>A0ABV9JLK3_9GAMM</name>
<evidence type="ECO:0000259" key="1">
    <source>
        <dbReference type="Pfam" id="PF00590"/>
    </source>
</evidence>
<comment type="caution">
    <text evidence="2">The sequence shown here is derived from an EMBL/GenBank/DDBJ whole genome shotgun (WGS) entry which is preliminary data.</text>
</comment>
<dbReference type="CDD" id="cd19916">
    <property type="entry name" value="OphMA_like"/>
    <property type="match status" value="1"/>
</dbReference>
<dbReference type="EMBL" id="JBHSGB010000006">
    <property type="protein sequence ID" value="MFC4655064.1"/>
    <property type="molecule type" value="Genomic_DNA"/>
</dbReference>
<dbReference type="RefSeq" id="WP_377333341.1">
    <property type="nucleotide sequence ID" value="NZ_JBHSGB010000006.1"/>
</dbReference>
<dbReference type="GO" id="GO:0008168">
    <property type="term" value="F:methyltransferase activity"/>
    <property type="evidence" value="ECO:0007669"/>
    <property type="project" value="UniProtKB-KW"/>
</dbReference>
<dbReference type="SUPFAM" id="SSF53790">
    <property type="entry name" value="Tetrapyrrole methylase"/>
    <property type="match status" value="1"/>
</dbReference>
<gene>
    <name evidence="2" type="ORF">ACFO3I_08560</name>
</gene>
<keyword evidence="3" id="KW-1185">Reference proteome</keyword>
<dbReference type="GO" id="GO:0032259">
    <property type="term" value="P:methylation"/>
    <property type="evidence" value="ECO:0007669"/>
    <property type="project" value="UniProtKB-KW"/>
</dbReference>
<keyword evidence="2" id="KW-0489">Methyltransferase</keyword>
<keyword evidence="2" id="KW-0808">Transferase</keyword>
<accession>A0ABV9JLK3</accession>
<organism evidence="2 3">
    <name type="scientific">Rheinheimera marina</name>
    <dbReference type="NCBI Taxonomy" id="1774958"/>
    <lineage>
        <taxon>Bacteria</taxon>
        <taxon>Pseudomonadati</taxon>
        <taxon>Pseudomonadota</taxon>
        <taxon>Gammaproteobacteria</taxon>
        <taxon>Chromatiales</taxon>
        <taxon>Chromatiaceae</taxon>
        <taxon>Rheinheimera</taxon>
    </lineage>
</organism>
<dbReference type="Pfam" id="PF00590">
    <property type="entry name" value="TP_methylase"/>
    <property type="match status" value="1"/>
</dbReference>